<dbReference type="FunFam" id="3.40.50.2020:FF:000001">
    <property type="entry name" value="Ribose-phosphate pyrophosphokinase"/>
    <property type="match status" value="1"/>
</dbReference>
<keyword evidence="5" id="KW-0479">Metal-binding</keyword>
<dbReference type="GO" id="GO:0005524">
    <property type="term" value="F:ATP binding"/>
    <property type="evidence" value="ECO:0007669"/>
    <property type="project" value="UniProtKB-KW"/>
</dbReference>
<comment type="pathway">
    <text evidence="2">Metabolic intermediate biosynthesis; 5-phospho-alpha-D-ribose 1-diphosphate biosynthesis; 5-phospho-alpha-D-ribose 1-diphosphate from D-ribose 5-phosphate (route I): step 1/1.</text>
</comment>
<evidence type="ECO:0000256" key="7">
    <source>
        <dbReference type="ARBA" id="ARBA00022741"/>
    </source>
</evidence>
<evidence type="ECO:0000256" key="11">
    <source>
        <dbReference type="ARBA" id="ARBA00029942"/>
    </source>
</evidence>
<dbReference type="InterPro" id="IPR000842">
    <property type="entry name" value="PRib_PP_synth_CS"/>
</dbReference>
<dbReference type="GO" id="GO:0000287">
    <property type="term" value="F:magnesium ion binding"/>
    <property type="evidence" value="ECO:0007669"/>
    <property type="project" value="InterPro"/>
</dbReference>
<comment type="similarity">
    <text evidence="14">Belongs to the ribose-phosphate pyrophosphokinase family. Class I subfamily.</text>
</comment>
<comment type="cofactor">
    <cofactor evidence="1">
        <name>Mg(2+)</name>
        <dbReference type="ChEBI" id="CHEBI:18420"/>
    </cofactor>
</comment>
<sequence>MHSKHQIKFFTGRSSRYLAEKIAQSFGIPLGKSTLTVFSDGEFQPSFDESVRGCTVFIIQSTFPPVDNLFELLLMIDAAHRASAYKVVAVMPYFGWARQDRKDKPRVAIGAKLVANMLVAAGADRVMTMDLHADQIQGFFDVPVDHLYASSIFVPYIKDLGLENIAIAAPDMGGAKRANAYSRFLNASLAVCHKNREKANQVGEMTVIGEIEGKHVVILDDMVDTAGTLTKAAELMMSKGAASVRAVATHAVLSGNAYERIRDSKLTELVVTDTIPLRKDKDTSKIKVLSVADLFADVINKVYNYQSISEKFII</sequence>
<evidence type="ECO:0000256" key="8">
    <source>
        <dbReference type="ARBA" id="ARBA00022777"/>
    </source>
</evidence>
<keyword evidence="4" id="KW-0808">Transferase</keyword>
<dbReference type="Proteomes" id="UP000500961">
    <property type="component" value="Chromosome"/>
</dbReference>
<evidence type="ECO:0000313" key="18">
    <source>
        <dbReference type="Proteomes" id="UP000500961"/>
    </source>
</evidence>
<dbReference type="KEGG" id="ttz:FHG85_10730"/>
<dbReference type="GO" id="GO:0004749">
    <property type="term" value="F:ribose phosphate diphosphokinase activity"/>
    <property type="evidence" value="ECO:0007669"/>
    <property type="project" value="UniProtKB-EC"/>
</dbReference>
<dbReference type="GO" id="GO:0002189">
    <property type="term" value="C:ribose phosphate diphosphokinase complex"/>
    <property type="evidence" value="ECO:0007669"/>
    <property type="project" value="TreeGrafter"/>
</dbReference>
<dbReference type="SUPFAM" id="SSF53271">
    <property type="entry name" value="PRTase-like"/>
    <property type="match status" value="1"/>
</dbReference>
<evidence type="ECO:0000256" key="9">
    <source>
        <dbReference type="ARBA" id="ARBA00022840"/>
    </source>
</evidence>
<organism evidence="17 18">
    <name type="scientific">Tenuifilum thalassicum</name>
    <dbReference type="NCBI Taxonomy" id="2590900"/>
    <lineage>
        <taxon>Bacteria</taxon>
        <taxon>Pseudomonadati</taxon>
        <taxon>Bacteroidota</taxon>
        <taxon>Bacteroidia</taxon>
        <taxon>Bacteroidales</taxon>
        <taxon>Tenuifilaceae</taxon>
        <taxon>Tenuifilum</taxon>
    </lineage>
</organism>
<evidence type="ECO:0000256" key="3">
    <source>
        <dbReference type="ARBA" id="ARBA00013247"/>
    </source>
</evidence>
<evidence type="ECO:0000256" key="4">
    <source>
        <dbReference type="ARBA" id="ARBA00022679"/>
    </source>
</evidence>
<dbReference type="PROSITE" id="PS00114">
    <property type="entry name" value="PRPP_SYNTHASE"/>
    <property type="match status" value="1"/>
</dbReference>
<keyword evidence="6" id="KW-0545">Nucleotide biosynthesis</keyword>
<dbReference type="InterPro" id="IPR005946">
    <property type="entry name" value="Rib-P_diPkinase"/>
</dbReference>
<evidence type="ECO:0000256" key="15">
    <source>
        <dbReference type="ARBA" id="ARBA00069492"/>
    </source>
</evidence>
<keyword evidence="8 17" id="KW-0418">Kinase</keyword>
<dbReference type="PANTHER" id="PTHR10210:SF41">
    <property type="entry name" value="RIBOSE-PHOSPHATE PYROPHOSPHOKINASE 1, CHLOROPLASTIC"/>
    <property type="match status" value="1"/>
</dbReference>
<dbReference type="CDD" id="cd06223">
    <property type="entry name" value="PRTases_typeI"/>
    <property type="match status" value="1"/>
</dbReference>
<dbReference type="SMART" id="SM01400">
    <property type="entry name" value="Pribosyltran_N"/>
    <property type="match status" value="1"/>
</dbReference>
<accession>A0A7D4BL48</accession>
<dbReference type="NCBIfam" id="TIGR01251">
    <property type="entry name" value="ribP_PPkin"/>
    <property type="match status" value="1"/>
</dbReference>
<evidence type="ECO:0000313" key="17">
    <source>
        <dbReference type="EMBL" id="QKG80719.1"/>
    </source>
</evidence>
<dbReference type="EMBL" id="CP041345">
    <property type="protein sequence ID" value="QKG80719.1"/>
    <property type="molecule type" value="Genomic_DNA"/>
</dbReference>
<comment type="catalytic activity">
    <reaction evidence="12">
        <text>D-ribose 5-phosphate + ATP = 5-phospho-alpha-D-ribose 1-diphosphate + AMP + H(+)</text>
        <dbReference type="Rhea" id="RHEA:15609"/>
        <dbReference type="ChEBI" id="CHEBI:15378"/>
        <dbReference type="ChEBI" id="CHEBI:30616"/>
        <dbReference type="ChEBI" id="CHEBI:58017"/>
        <dbReference type="ChEBI" id="CHEBI:78346"/>
        <dbReference type="ChEBI" id="CHEBI:456215"/>
        <dbReference type="EC" id="2.7.6.1"/>
    </reaction>
</comment>
<evidence type="ECO:0000256" key="14">
    <source>
        <dbReference type="ARBA" id="ARBA00061444"/>
    </source>
</evidence>
<dbReference type="Gene3D" id="3.40.50.2020">
    <property type="match status" value="2"/>
</dbReference>
<evidence type="ECO:0000256" key="10">
    <source>
        <dbReference type="ARBA" id="ARBA00022842"/>
    </source>
</evidence>
<dbReference type="GO" id="GO:0016301">
    <property type="term" value="F:kinase activity"/>
    <property type="evidence" value="ECO:0007669"/>
    <property type="project" value="UniProtKB-KW"/>
</dbReference>
<dbReference type="GO" id="GO:0006164">
    <property type="term" value="P:purine nucleotide biosynthetic process"/>
    <property type="evidence" value="ECO:0007669"/>
    <property type="project" value="TreeGrafter"/>
</dbReference>
<dbReference type="AlphaFoldDB" id="A0A7D4BL48"/>
<keyword evidence="18" id="KW-1185">Reference proteome</keyword>
<keyword evidence="10" id="KW-0460">Magnesium</keyword>
<dbReference type="GO" id="GO:0006015">
    <property type="term" value="P:5-phosphoribose 1-diphosphate biosynthetic process"/>
    <property type="evidence" value="ECO:0007669"/>
    <property type="project" value="TreeGrafter"/>
</dbReference>
<dbReference type="RefSeq" id="WP_173075747.1">
    <property type="nucleotide sequence ID" value="NZ_CP041345.1"/>
</dbReference>
<proteinExistence type="inferred from homology"/>
<dbReference type="Pfam" id="PF13793">
    <property type="entry name" value="Pribosyltran_N"/>
    <property type="match status" value="1"/>
</dbReference>
<evidence type="ECO:0000256" key="5">
    <source>
        <dbReference type="ARBA" id="ARBA00022723"/>
    </source>
</evidence>
<evidence type="ECO:0000256" key="1">
    <source>
        <dbReference type="ARBA" id="ARBA00001946"/>
    </source>
</evidence>
<dbReference type="InterPro" id="IPR000836">
    <property type="entry name" value="PRTase_dom"/>
</dbReference>
<protein>
    <recommendedName>
        <fullName evidence="15">Ribose-phosphate pyrophosphokinase</fullName>
        <ecNumber evidence="3">2.7.6.1</ecNumber>
    </recommendedName>
    <alternativeName>
        <fullName evidence="11">Phosphoribosyl pyrophosphate synthase</fullName>
    </alternativeName>
</protein>
<dbReference type="InterPro" id="IPR029057">
    <property type="entry name" value="PRTase-like"/>
</dbReference>
<dbReference type="GO" id="GO:0009156">
    <property type="term" value="P:ribonucleoside monophosphate biosynthetic process"/>
    <property type="evidence" value="ECO:0007669"/>
    <property type="project" value="InterPro"/>
</dbReference>
<reference evidence="17 18" key="1">
    <citation type="submission" date="2019-07" db="EMBL/GenBank/DDBJ databases">
        <title>Thalassofilum flectens gen. nov., sp. nov., a novel moderate thermophilic anaerobe from a shallow sea hot spring in Kunashir Island (Russia), representing a new family in the order Bacteroidales, and proposal of Thalassofilacea fam. nov.</title>
        <authorList>
            <person name="Kochetkova T.V."/>
            <person name="Podosokorskaya O.A."/>
            <person name="Novikov A."/>
            <person name="Elcheninov A.G."/>
            <person name="Toshchakov S.V."/>
            <person name="Kublanov I.V."/>
        </authorList>
    </citation>
    <scope>NUCLEOTIDE SEQUENCE [LARGE SCALE GENOMIC DNA]</scope>
    <source>
        <strain evidence="17 18">38-H</strain>
    </source>
</reference>
<dbReference type="FunFam" id="3.40.50.2020:FF:000002">
    <property type="entry name" value="Ribose-phosphate pyrophosphokinase"/>
    <property type="match status" value="1"/>
</dbReference>
<evidence type="ECO:0000256" key="6">
    <source>
        <dbReference type="ARBA" id="ARBA00022727"/>
    </source>
</evidence>
<comment type="function">
    <text evidence="13">Involved in the biosynthesis of the central metabolite phospho-alpha-D-ribosyl-1-pyrophosphate (PRPP) via the transfer of pyrophosphoryl group from ATP to 1-hydroxyl of ribose-5-phosphate (Rib-5-P).</text>
</comment>
<keyword evidence="7" id="KW-0547">Nucleotide-binding</keyword>
<gene>
    <name evidence="17" type="ORF">FHG85_10730</name>
</gene>
<feature type="domain" description="Ribose-phosphate pyrophosphokinase N-terminal" evidence="16">
    <location>
        <begin position="7"/>
        <end position="122"/>
    </location>
</feature>
<keyword evidence="9" id="KW-0067">ATP-binding</keyword>
<dbReference type="EC" id="2.7.6.1" evidence="3"/>
<evidence type="ECO:0000256" key="13">
    <source>
        <dbReference type="ARBA" id="ARBA00054914"/>
    </source>
</evidence>
<evidence type="ECO:0000259" key="16">
    <source>
        <dbReference type="Pfam" id="PF13793"/>
    </source>
</evidence>
<dbReference type="Pfam" id="PF14572">
    <property type="entry name" value="Pribosyl_synth"/>
    <property type="match status" value="1"/>
</dbReference>
<dbReference type="PANTHER" id="PTHR10210">
    <property type="entry name" value="RIBOSE-PHOSPHATE DIPHOSPHOKINASE FAMILY MEMBER"/>
    <property type="match status" value="1"/>
</dbReference>
<dbReference type="NCBIfam" id="NF002320">
    <property type="entry name" value="PRK01259.1"/>
    <property type="match status" value="1"/>
</dbReference>
<evidence type="ECO:0000256" key="12">
    <source>
        <dbReference type="ARBA" id="ARBA00049535"/>
    </source>
</evidence>
<evidence type="ECO:0000256" key="2">
    <source>
        <dbReference type="ARBA" id="ARBA00004996"/>
    </source>
</evidence>
<dbReference type="InterPro" id="IPR029099">
    <property type="entry name" value="Pribosyltran_N"/>
</dbReference>
<dbReference type="GO" id="GO:0005737">
    <property type="term" value="C:cytoplasm"/>
    <property type="evidence" value="ECO:0007669"/>
    <property type="project" value="TreeGrafter"/>
</dbReference>
<name>A0A7D4BL48_9BACT</name>